<evidence type="ECO:0000256" key="4">
    <source>
        <dbReference type="SAM" id="SignalP"/>
    </source>
</evidence>
<dbReference type="PANTHER" id="PTHR10412">
    <property type="entry name" value="MANNOSYL-OLIGOSACCHARIDE GLUCOSIDASE"/>
    <property type="match status" value="1"/>
</dbReference>
<name>A0A7E4VHS6_PANRE</name>
<keyword evidence="3" id="KW-0256">Endoplasmic reticulum</keyword>
<comment type="catalytic activity">
    <reaction evidence="3">
        <text>N(4)-(alpha-D-Glc-(1-&gt;2)-alpha-D-Glc-(1-&gt;3)-alpha-D-Glc-(1-&gt;3)-alpha-D-Man-(1-&gt;2)-alpha-D-Man-(1-&gt;2)-alpha-D-Man-(1-&gt;3)-[alpha-D-Man-(1-&gt;2)-alpha-D-Man-(1-&gt;3)-[alpha-D-Man-(1-&gt;2)-alpha-D-Man-(1-&gt;6)]-alpha-D-Man-(1-&gt;6)]-beta-D-Man-(1-&gt;4)-beta-D-GlcNAc-(1-&gt;4)-beta-D-GlcNAc)-L-asparaginyl-[protein] + H2O = N(4)-(alpha-D-Glc-(1-&gt;3)-alpha-D-Glc-(1-&gt;3)-alpha-D-Man-(1-&gt;2)-alpha-D-Man-(1-&gt;2)-alpha-D-Man-(1-&gt;3)-[alpha-D-Man-(1-&gt;2)-alpha-D-Man-(1-&gt;3)-[alpha-D-Man-(1-&gt;2)-alpha-D-Man-(1-&gt;6)]-alpha-D-Man-(1-&gt;6)]-beta-D-Man-(1-&gt;4)-beta-D-GlcNAc-(1-&gt;4)-beta-D-GlcNAc)-L-asparaginyl-[protein] + beta-D-glucose</text>
        <dbReference type="Rhea" id="RHEA:55988"/>
        <dbReference type="Rhea" id="RHEA-COMP:12806"/>
        <dbReference type="Rhea" id="RHEA-COMP:14355"/>
        <dbReference type="ChEBI" id="CHEBI:15377"/>
        <dbReference type="ChEBI" id="CHEBI:15903"/>
        <dbReference type="ChEBI" id="CHEBI:59082"/>
        <dbReference type="ChEBI" id="CHEBI:132537"/>
        <dbReference type="EC" id="3.2.1.106"/>
    </reaction>
</comment>
<dbReference type="PANTHER" id="PTHR10412:SF11">
    <property type="entry name" value="MANNOSYL-OLIGOSACCHARIDE GLUCOSIDASE"/>
    <property type="match status" value="1"/>
</dbReference>
<keyword evidence="6" id="KW-1185">Reference proteome</keyword>
<evidence type="ECO:0000256" key="1">
    <source>
        <dbReference type="ARBA" id="ARBA00022801"/>
    </source>
</evidence>
<comment type="subcellular location">
    <subcellularLocation>
        <location evidence="3">Endoplasmic reticulum membrane</location>
        <topology evidence="3">Single-pass type II membrane protein</topology>
    </subcellularLocation>
</comment>
<reference evidence="6" key="1">
    <citation type="journal article" date="2013" name="Genetics">
        <title>The draft genome and transcriptome of Panagrellus redivivus are shaped by the harsh demands of a free-living lifestyle.</title>
        <authorList>
            <person name="Srinivasan J."/>
            <person name="Dillman A.R."/>
            <person name="Macchietto M.G."/>
            <person name="Heikkinen L."/>
            <person name="Lakso M."/>
            <person name="Fracchia K.M."/>
            <person name="Antoshechkin I."/>
            <person name="Mortazavi A."/>
            <person name="Wong G."/>
            <person name="Sternberg P.W."/>
        </authorList>
    </citation>
    <scope>NUCLEOTIDE SEQUENCE [LARGE SCALE GENOMIC DNA]</scope>
    <source>
        <strain evidence="6">MT8872</strain>
    </source>
</reference>
<dbReference type="GO" id="GO:0009311">
    <property type="term" value="P:oligosaccharide metabolic process"/>
    <property type="evidence" value="ECO:0007669"/>
    <property type="project" value="UniProtKB-UniRule"/>
</dbReference>
<dbReference type="InterPro" id="IPR031631">
    <property type="entry name" value="Glyco_hydro_63N"/>
</dbReference>
<evidence type="ECO:0000259" key="5">
    <source>
        <dbReference type="Pfam" id="PF16923"/>
    </source>
</evidence>
<comment type="similarity">
    <text evidence="3">Belongs to the glycosyl hydrolase 63 family.</text>
</comment>
<dbReference type="GO" id="GO:0005789">
    <property type="term" value="C:endoplasmic reticulum membrane"/>
    <property type="evidence" value="ECO:0007669"/>
    <property type="project" value="UniProtKB-SubCell"/>
</dbReference>
<accession>A0A7E4VHS6</accession>
<keyword evidence="2 3" id="KW-0326">Glycosidase</keyword>
<evidence type="ECO:0000313" key="7">
    <source>
        <dbReference type="WBParaSite" id="Pan_g21172.t1"/>
    </source>
</evidence>
<dbReference type="EC" id="3.2.1.106" evidence="3"/>
<feature type="signal peptide" evidence="4">
    <location>
        <begin position="1"/>
        <end position="21"/>
    </location>
</feature>
<feature type="chain" id="PRO_5028801967" description="Mannosyl-oligosaccharide glucosidase" evidence="4">
    <location>
        <begin position="22"/>
        <end position="131"/>
    </location>
</feature>
<keyword evidence="4" id="KW-0732">Signal</keyword>
<keyword evidence="1 3" id="KW-0378">Hydrolase</keyword>
<dbReference type="Pfam" id="PF16923">
    <property type="entry name" value="Glyco_hydro_63N"/>
    <property type="match status" value="1"/>
</dbReference>
<evidence type="ECO:0000313" key="6">
    <source>
        <dbReference type="Proteomes" id="UP000492821"/>
    </source>
</evidence>
<feature type="domain" description="Glycosyl hydrolase family 63 N-terminal" evidence="5">
    <location>
        <begin position="42"/>
        <end position="110"/>
    </location>
</feature>
<dbReference type="WBParaSite" id="Pan_g21172.t1">
    <property type="protein sequence ID" value="Pan_g21172.t1"/>
    <property type="gene ID" value="Pan_g21172"/>
</dbReference>
<organism evidence="6 7">
    <name type="scientific">Panagrellus redivivus</name>
    <name type="common">Microworm</name>
    <dbReference type="NCBI Taxonomy" id="6233"/>
    <lineage>
        <taxon>Eukaryota</taxon>
        <taxon>Metazoa</taxon>
        <taxon>Ecdysozoa</taxon>
        <taxon>Nematoda</taxon>
        <taxon>Chromadorea</taxon>
        <taxon>Rhabditida</taxon>
        <taxon>Tylenchina</taxon>
        <taxon>Panagrolaimomorpha</taxon>
        <taxon>Panagrolaimoidea</taxon>
        <taxon>Panagrolaimidae</taxon>
        <taxon>Panagrellus</taxon>
    </lineage>
</organism>
<sequence length="131" mass="15081">MAMRYLIPIVAIVAFLYQTIPQNFDGSKGILVPSTLPNASNRPHTYFGLRTKYPSTPLFGLMWYKQPIYSASDLSIRHTCKQEDNIMYMWKDAYGKSFGHQQITDRELKFEANWVGFDSSFSADARDGIQR</sequence>
<protein>
    <recommendedName>
        <fullName evidence="3">Mannosyl-oligosaccharide glucosidase</fullName>
        <ecNumber evidence="3">3.2.1.106</ecNumber>
    </recommendedName>
</protein>
<evidence type="ECO:0000256" key="3">
    <source>
        <dbReference type="RuleBase" id="RU368089"/>
    </source>
</evidence>
<dbReference type="InterPro" id="IPR038518">
    <property type="entry name" value="Glyco_hydro_63N_sf"/>
</dbReference>
<proteinExistence type="inferred from homology"/>
<dbReference type="AlphaFoldDB" id="A0A7E4VHS6"/>
<dbReference type="GO" id="GO:0006487">
    <property type="term" value="P:protein N-linked glycosylation"/>
    <property type="evidence" value="ECO:0007669"/>
    <property type="project" value="UniProtKB-UniRule"/>
</dbReference>
<reference evidence="7" key="2">
    <citation type="submission" date="2020-10" db="UniProtKB">
        <authorList>
            <consortium name="WormBaseParasite"/>
        </authorList>
    </citation>
    <scope>IDENTIFICATION</scope>
</reference>
<dbReference type="InterPro" id="IPR004888">
    <property type="entry name" value="Glycoside_hydrolase_63"/>
</dbReference>
<comment type="function">
    <text evidence="3">Cleaves the distal alpha 1,2-linked glucose residue from the Glc(3)Man(9)GlcNAc(2) oligosaccharide precursor.</text>
</comment>
<dbReference type="Proteomes" id="UP000492821">
    <property type="component" value="Unassembled WGS sequence"/>
</dbReference>
<evidence type="ECO:0000256" key="2">
    <source>
        <dbReference type="ARBA" id="ARBA00023295"/>
    </source>
</evidence>
<dbReference type="GO" id="GO:0004573">
    <property type="term" value="F:Glc3Man9GlcNAc2 oligosaccharide glucosidase activity"/>
    <property type="evidence" value="ECO:0007669"/>
    <property type="project" value="UniProtKB-UniRule"/>
</dbReference>
<dbReference type="Gene3D" id="2.70.98.110">
    <property type="entry name" value="Glycosyl hydrolase family 63, N-terminal domain"/>
    <property type="match status" value="1"/>
</dbReference>